<evidence type="ECO:0000313" key="2">
    <source>
        <dbReference type="Proteomes" id="UP000680865"/>
    </source>
</evidence>
<dbReference type="AlphaFoldDB" id="A0A919SQN4"/>
<organism evidence="1 2">
    <name type="scientific">Winogradskya consettensis</name>
    <dbReference type="NCBI Taxonomy" id="113560"/>
    <lineage>
        <taxon>Bacteria</taxon>
        <taxon>Bacillati</taxon>
        <taxon>Actinomycetota</taxon>
        <taxon>Actinomycetes</taxon>
        <taxon>Micromonosporales</taxon>
        <taxon>Micromonosporaceae</taxon>
        <taxon>Winogradskya</taxon>
    </lineage>
</organism>
<evidence type="ECO:0000313" key="1">
    <source>
        <dbReference type="EMBL" id="GIM75767.1"/>
    </source>
</evidence>
<comment type="caution">
    <text evidence="1">The sequence shown here is derived from an EMBL/GenBank/DDBJ whole genome shotgun (WGS) entry which is preliminary data.</text>
</comment>
<proteinExistence type="predicted"/>
<dbReference type="Gene3D" id="3.30.70.2330">
    <property type="match status" value="1"/>
</dbReference>
<reference evidence="1" key="1">
    <citation type="submission" date="2021-03" db="EMBL/GenBank/DDBJ databases">
        <title>Whole genome shotgun sequence of Actinoplanes consettensis NBRC 14913.</title>
        <authorList>
            <person name="Komaki H."/>
            <person name="Tamura T."/>
        </authorList>
    </citation>
    <scope>NUCLEOTIDE SEQUENCE</scope>
    <source>
        <strain evidence="1">NBRC 14913</strain>
    </source>
</reference>
<gene>
    <name evidence="1" type="ORF">Aco04nite_46980</name>
</gene>
<dbReference type="EMBL" id="BOQP01000025">
    <property type="protein sequence ID" value="GIM75767.1"/>
    <property type="molecule type" value="Genomic_DNA"/>
</dbReference>
<accession>A0A919SQN4</accession>
<name>A0A919SQN4_9ACTN</name>
<keyword evidence="2" id="KW-1185">Reference proteome</keyword>
<protein>
    <submittedName>
        <fullName evidence="1">Uncharacterized protein</fullName>
    </submittedName>
</protein>
<sequence>MLDLSPEATPWEQLTRSEGRRSGDTIVLFPEPVIEGDGVSSCSFFVHGIRHMMKVRPELESQLDGLTRGAGLALVDEPGNPANPKALLTTTADRRHPLGWVPDVLLDFVHAVRDSGSYELVVRQVNNSDVPIHQRLLVRLAGRTPAGFITFEGARWRPLARF</sequence>
<dbReference type="Proteomes" id="UP000680865">
    <property type="component" value="Unassembled WGS sequence"/>
</dbReference>